<protein>
    <submittedName>
        <fullName evidence="2">Uncharacterized protein</fullName>
    </submittedName>
</protein>
<evidence type="ECO:0000313" key="2">
    <source>
        <dbReference type="EMBL" id="MPC70354.1"/>
    </source>
</evidence>
<proteinExistence type="predicted"/>
<evidence type="ECO:0000256" key="1">
    <source>
        <dbReference type="SAM" id="MobiDB-lite"/>
    </source>
</evidence>
<comment type="caution">
    <text evidence="2">The sequence shown here is derived from an EMBL/GenBank/DDBJ whole genome shotgun (WGS) entry which is preliminary data.</text>
</comment>
<dbReference type="EMBL" id="VSRR010030987">
    <property type="protein sequence ID" value="MPC70354.1"/>
    <property type="molecule type" value="Genomic_DNA"/>
</dbReference>
<reference evidence="2 3" key="1">
    <citation type="submission" date="2019-05" db="EMBL/GenBank/DDBJ databases">
        <title>Another draft genome of Portunus trituberculatus and its Hox gene families provides insights of decapod evolution.</title>
        <authorList>
            <person name="Jeong J.-H."/>
            <person name="Song I."/>
            <person name="Kim S."/>
            <person name="Choi T."/>
            <person name="Kim D."/>
            <person name="Ryu S."/>
            <person name="Kim W."/>
        </authorList>
    </citation>
    <scope>NUCLEOTIDE SEQUENCE [LARGE SCALE GENOMIC DNA]</scope>
    <source>
        <tissue evidence="2">Muscle</tissue>
    </source>
</reference>
<feature type="region of interest" description="Disordered" evidence="1">
    <location>
        <begin position="1"/>
        <end position="41"/>
    </location>
</feature>
<dbReference type="AlphaFoldDB" id="A0A5B7HP82"/>
<gene>
    <name evidence="2" type="ORF">E2C01_064598</name>
</gene>
<dbReference type="Proteomes" id="UP000324222">
    <property type="component" value="Unassembled WGS sequence"/>
</dbReference>
<evidence type="ECO:0000313" key="3">
    <source>
        <dbReference type="Proteomes" id="UP000324222"/>
    </source>
</evidence>
<name>A0A5B7HP82_PORTR</name>
<keyword evidence="3" id="KW-1185">Reference proteome</keyword>
<organism evidence="2 3">
    <name type="scientific">Portunus trituberculatus</name>
    <name type="common">Swimming crab</name>
    <name type="synonym">Neptunus trituberculatus</name>
    <dbReference type="NCBI Taxonomy" id="210409"/>
    <lineage>
        <taxon>Eukaryota</taxon>
        <taxon>Metazoa</taxon>
        <taxon>Ecdysozoa</taxon>
        <taxon>Arthropoda</taxon>
        <taxon>Crustacea</taxon>
        <taxon>Multicrustacea</taxon>
        <taxon>Malacostraca</taxon>
        <taxon>Eumalacostraca</taxon>
        <taxon>Eucarida</taxon>
        <taxon>Decapoda</taxon>
        <taxon>Pleocyemata</taxon>
        <taxon>Brachyura</taxon>
        <taxon>Eubrachyura</taxon>
        <taxon>Portunoidea</taxon>
        <taxon>Portunidae</taxon>
        <taxon>Portuninae</taxon>
        <taxon>Portunus</taxon>
    </lineage>
</organism>
<sequence>MGRIGGLAETTNKKSAKTVGANLNAASRDVGGGRRPWGEEG</sequence>
<accession>A0A5B7HP82</accession>